<sequence>MRATTLTLLSIVGLVIILGSPQKTEAQMGIDTGCICTFQYDPVCGSNGRTYSSSCQLDCDRSRYPNLQLVRRGSCRRRSNNFY</sequence>
<evidence type="ECO:0000313" key="4">
    <source>
        <dbReference type="Proteomes" id="UP000094527"/>
    </source>
</evidence>
<dbReference type="SUPFAM" id="SSF100895">
    <property type="entry name" value="Kazal-type serine protease inhibitors"/>
    <property type="match status" value="1"/>
</dbReference>
<keyword evidence="1" id="KW-0732">Signal</keyword>
<dbReference type="Proteomes" id="UP000094527">
    <property type="component" value="Unassembled WGS sequence"/>
</dbReference>
<evidence type="ECO:0000256" key="1">
    <source>
        <dbReference type="SAM" id="SignalP"/>
    </source>
</evidence>
<name>A0A1D2N0W5_ORCCI</name>
<evidence type="ECO:0000313" key="3">
    <source>
        <dbReference type="EMBL" id="ODM98878.1"/>
    </source>
</evidence>
<dbReference type="PANTHER" id="PTHR21131">
    <property type="entry name" value="SERINE-TYPE ENDOPEPTIDASE INHIBITOR"/>
    <property type="match status" value="1"/>
</dbReference>
<accession>A0A1D2N0W5</accession>
<dbReference type="OMA" id="CLLECAQ"/>
<dbReference type="CDD" id="cd00104">
    <property type="entry name" value="KAZAL_FS"/>
    <property type="match status" value="1"/>
</dbReference>
<dbReference type="InterPro" id="IPR036058">
    <property type="entry name" value="Kazal_dom_sf"/>
</dbReference>
<reference evidence="3 4" key="1">
    <citation type="journal article" date="2016" name="Genome Biol. Evol.">
        <title>Gene Family Evolution Reflects Adaptation to Soil Environmental Stressors in the Genome of the Collembolan Orchesella cincta.</title>
        <authorList>
            <person name="Faddeeva-Vakhrusheva A."/>
            <person name="Derks M.F."/>
            <person name="Anvar S.Y."/>
            <person name="Agamennone V."/>
            <person name="Suring W."/>
            <person name="Smit S."/>
            <person name="van Straalen N.M."/>
            <person name="Roelofs D."/>
        </authorList>
    </citation>
    <scope>NUCLEOTIDE SEQUENCE [LARGE SCALE GENOMIC DNA]</scope>
    <source>
        <tissue evidence="3">Mixed pool</tissue>
    </source>
</reference>
<feature type="domain" description="Kazal-like" evidence="2">
    <location>
        <begin position="28"/>
        <end position="77"/>
    </location>
</feature>
<dbReference type="AlphaFoldDB" id="A0A1D2N0W5"/>
<dbReference type="Gene3D" id="3.30.60.30">
    <property type="match status" value="1"/>
</dbReference>
<dbReference type="PROSITE" id="PS51465">
    <property type="entry name" value="KAZAL_2"/>
    <property type="match status" value="1"/>
</dbReference>
<feature type="signal peptide" evidence="1">
    <location>
        <begin position="1"/>
        <end position="26"/>
    </location>
</feature>
<proteinExistence type="predicted"/>
<dbReference type="InterPro" id="IPR002350">
    <property type="entry name" value="Kazal_dom"/>
</dbReference>
<dbReference type="EMBL" id="LJIJ01000314">
    <property type="protein sequence ID" value="ODM98878.1"/>
    <property type="molecule type" value="Genomic_DNA"/>
</dbReference>
<dbReference type="PROSITE" id="PS00282">
    <property type="entry name" value="KAZAL_1"/>
    <property type="match status" value="1"/>
</dbReference>
<comment type="caution">
    <text evidence="3">The sequence shown here is derived from an EMBL/GenBank/DDBJ whole genome shotgun (WGS) entry which is preliminary data.</text>
</comment>
<protein>
    <submittedName>
        <fullName evidence="3">Serine protease inhibitor dipetalogastin</fullName>
    </submittedName>
</protein>
<dbReference type="PANTHER" id="PTHR21131:SF0">
    <property type="entry name" value="GEO10195P1-RELATED"/>
    <property type="match status" value="1"/>
</dbReference>
<dbReference type="Pfam" id="PF00050">
    <property type="entry name" value="Kazal_1"/>
    <property type="match status" value="1"/>
</dbReference>
<dbReference type="InterPro" id="IPR053265">
    <property type="entry name" value="Serpin"/>
</dbReference>
<dbReference type="SMART" id="SM00280">
    <property type="entry name" value="KAZAL"/>
    <property type="match status" value="1"/>
</dbReference>
<feature type="chain" id="PRO_5008904857" evidence="1">
    <location>
        <begin position="27"/>
        <end position="83"/>
    </location>
</feature>
<evidence type="ECO:0000259" key="2">
    <source>
        <dbReference type="PROSITE" id="PS51465"/>
    </source>
</evidence>
<keyword evidence="4" id="KW-1185">Reference proteome</keyword>
<gene>
    <name evidence="3" type="ORF">Ocin01_07800</name>
</gene>
<dbReference type="OrthoDB" id="328123at2759"/>
<organism evidence="3 4">
    <name type="scientific">Orchesella cincta</name>
    <name type="common">Springtail</name>
    <name type="synonym">Podura cincta</name>
    <dbReference type="NCBI Taxonomy" id="48709"/>
    <lineage>
        <taxon>Eukaryota</taxon>
        <taxon>Metazoa</taxon>
        <taxon>Ecdysozoa</taxon>
        <taxon>Arthropoda</taxon>
        <taxon>Hexapoda</taxon>
        <taxon>Collembola</taxon>
        <taxon>Entomobryomorpha</taxon>
        <taxon>Entomobryoidea</taxon>
        <taxon>Orchesellidae</taxon>
        <taxon>Orchesellinae</taxon>
        <taxon>Orchesella</taxon>
    </lineage>
</organism>